<dbReference type="SUPFAM" id="SSF47336">
    <property type="entry name" value="ACP-like"/>
    <property type="match status" value="1"/>
</dbReference>
<dbReference type="InterPro" id="IPR045851">
    <property type="entry name" value="AMP-bd_C_sf"/>
</dbReference>
<dbReference type="InterPro" id="IPR036736">
    <property type="entry name" value="ACP-like_sf"/>
</dbReference>
<proteinExistence type="predicted"/>
<dbReference type="FunFam" id="1.10.1200.10:FF:000016">
    <property type="entry name" value="Non-ribosomal peptide synthase"/>
    <property type="match status" value="1"/>
</dbReference>
<dbReference type="GO" id="GO:0009366">
    <property type="term" value="C:enterobactin synthetase complex"/>
    <property type="evidence" value="ECO:0007669"/>
    <property type="project" value="TreeGrafter"/>
</dbReference>
<dbReference type="GO" id="GO:0031177">
    <property type="term" value="F:phosphopantetheine binding"/>
    <property type="evidence" value="ECO:0007669"/>
    <property type="project" value="InterPro"/>
</dbReference>
<dbReference type="GO" id="GO:0072330">
    <property type="term" value="P:monocarboxylic acid biosynthetic process"/>
    <property type="evidence" value="ECO:0007669"/>
    <property type="project" value="UniProtKB-ARBA"/>
</dbReference>
<dbReference type="GO" id="GO:0005829">
    <property type="term" value="C:cytosol"/>
    <property type="evidence" value="ECO:0007669"/>
    <property type="project" value="TreeGrafter"/>
</dbReference>
<dbReference type="GO" id="GO:0016706">
    <property type="term" value="F:2-oxoglutarate-dependent dioxygenase activity"/>
    <property type="evidence" value="ECO:0007669"/>
    <property type="project" value="UniProtKB-ARBA"/>
</dbReference>
<dbReference type="FunFam" id="3.40.50.12780:FF:000012">
    <property type="entry name" value="Non-ribosomal peptide synthetase"/>
    <property type="match status" value="1"/>
</dbReference>
<dbReference type="Gene3D" id="3.30.559.30">
    <property type="entry name" value="Nonribosomal peptide synthetase, condensation domain"/>
    <property type="match status" value="2"/>
</dbReference>
<dbReference type="Pfam" id="PF02668">
    <property type="entry name" value="TauD"/>
    <property type="match status" value="1"/>
</dbReference>
<sequence length="1926" mass="212316">MPSMSWSRKTWRQAMLNKTAELVARIKDLSAPKRAQLFSKLEQQGVNVARFPIVPASETGPQQLSYAQQRQWFLWQFDPQGSAYNICAALRLKGQLDVEALQCSLSQLLARHEGLRAGFVQQDEQVRCIVRPIEALELVVEDAAAGDPESAVKAFVQAQSSQPFDLQHDLLMRAAVLRLADDEHVLVLTLHHIITDGWSMQIMIDELLALYIAQVTGTSCELPAPVIQYADYAAWQRQWLEAGEGRRQLDYWRAKLGSEHVLLELPVDRPRLAPPDQRGATLPLALDRALSDGLKGLAQQQGVSPFMLLLASFQVLLHRYSGQSDIRVGVPTANRNRAETERVIGFFVNTQVMQATLDSQQPFADFVQTVKAAAHEAQTWQDLPFEQLVEALQPERNSLHTPLFQVMFNHQMEAGRFADGQPLGGLLCTPVDSENLSAPFDLTLNTFDGPDGLSAALTYATDIFDASTVERMARHWQALLQGMVDDPRQRIGQLPMLSAAEQHLALQTWNASAADYPRDSAIHQLIESQAARTPDALALVFDTQSLTFAQLNQQANRLAHRLIESGVGPDVLVGIAVQRSVDLVVGLLAILKAGGAYIPLDPAYPEDRLAYMMQDSGLALLLTQAPLLARLPIPAGVTALALDQPGAWLDGYSVENPLPRSTAEHLAYVIYTSGSTGKPKGVMVRHGALTNFVCSMARQPGLGAHDRLLSLTTFSFDIFGLEIYGPLLVGATLVLTGQDINLDPQALLTLVKQQRISVLQATPSTWRMLLDHPQADALKGCKILCGGEALPLELATRLLALSPQVWNLYGPTETTIWSAQYPLAPTQPQPWLGGPIANTSLSILDDNLAPVAVGVAGELLIGGDGLARGYFQRPALTAERFLPDPFGAPGARLYRTGDLARYRADGVIEYIGRVDHQVKIRGLRIELGEIEARLLEQPQVREAAVVVRDVAGHPQLVAYVVAMQAVSDEQALRDACKRQLKGDLPEYMVPSHWVFLDSLPLTPNGKLDRKVLPAPDASALQQHYIAPRNTLEQQIAEVWQQVLGLAQVGVSDNFFELGGHSLLATQVIARLKPTLASSPGLRDLFNAPVLEDFAALLASRSAAPPAQIALHAHGPRSTAPLSLAQRRLWVAEQFSAGNGAYGMPLALRLRGEVSVPLLMESLKCVVQRHEVLRTAYVADDDGDPLAVIAPDVTVDFALVDLSHMDRIEQEAQVAQATLDNTRRPINLAQAPLFRGQILRLGAHEHVLLYSMHHIISDGWSMAVLVGELVQHYAALKQGRGIDLPPLPVQYSDYAQWQLALEQAGVLQQQAGYWKDALAGHPGQLLLPTDFARPPMPSFEGSSESFSVPPALGEALKSLSARQGVTPYTTLLAAFQVLLHRLAASDDLLVGADVAGRQHAELEGLIGFFVNILPLRSRFDAKARFSDFLAAARETTLTAFEHQDLPLDMIAEASNVPRHKGFNPLVQVLFVMNNLPVHSAGLADIAVEMVPSLGGYSKFDMALFIDEEAGQWQGTWQYANDLFKQERITELVSAWMGILQQIVMDPDIRLGDIIMPSNTAVAPAAPASPKADKLGKFLKKPSSPVARAPLPVMRESLLNADQVFPLLMEPNDPGLDLVTWVQANRALVEEKLARHAGILFRGFAMRDIHDFEAFAEAVQPGLYGQYGDLPKKEGGKNTYRSTPYPEKKMILFHNESSHQDRWPRKQLFFCEQPSPVGGATPVVDCRLMYQRLPQALRDTFESKGLLYVRTFADKLDVSWQHFFKTEDRAQVEQRCALAGIQWTWLDNDELQIRTPCPAIITHPATGEKTFFNQVQLHHIYCLDPDVRDDLLGLFGAERMPRHVYYGDGSPIEDEVMQQLGELYEACAVRFDWRKGDVILLDNMLAAHARDPFEGPRKIVVAMGEMIERRDLETVAPSTRMQTEGTDA</sequence>
<dbReference type="NCBIfam" id="TIGR01733">
    <property type="entry name" value="AA-adenyl-dom"/>
    <property type="match status" value="1"/>
</dbReference>
<dbReference type="PANTHER" id="PTHR45527:SF1">
    <property type="entry name" value="FATTY ACID SYNTHASE"/>
    <property type="match status" value="1"/>
</dbReference>
<dbReference type="PROSITE" id="PS50075">
    <property type="entry name" value="CARRIER"/>
    <property type="match status" value="1"/>
</dbReference>
<dbReference type="Proteomes" id="UP000814172">
    <property type="component" value="Unassembled WGS sequence"/>
</dbReference>
<dbReference type="SUPFAM" id="SSF56801">
    <property type="entry name" value="Acetyl-CoA synthetase-like"/>
    <property type="match status" value="1"/>
</dbReference>
<evidence type="ECO:0000256" key="1">
    <source>
        <dbReference type="ARBA" id="ARBA00001957"/>
    </source>
</evidence>
<dbReference type="PANTHER" id="PTHR45527">
    <property type="entry name" value="NONRIBOSOMAL PEPTIDE SYNTHETASE"/>
    <property type="match status" value="1"/>
</dbReference>
<dbReference type="Gene3D" id="3.30.559.10">
    <property type="entry name" value="Chloramphenicol acetyltransferase-like domain"/>
    <property type="match status" value="2"/>
</dbReference>
<feature type="domain" description="Carrier" evidence="5">
    <location>
        <begin position="1026"/>
        <end position="1101"/>
    </location>
</feature>
<gene>
    <name evidence="6" type="ORF">GIW75_21090</name>
</gene>
<dbReference type="SUPFAM" id="SSF51197">
    <property type="entry name" value="Clavaminate synthase-like"/>
    <property type="match status" value="1"/>
</dbReference>
<dbReference type="Gene3D" id="3.30.300.30">
    <property type="match status" value="1"/>
</dbReference>
<dbReference type="Pfam" id="PF13193">
    <property type="entry name" value="AMP-binding_C"/>
    <property type="match status" value="1"/>
</dbReference>
<dbReference type="InterPro" id="IPR000873">
    <property type="entry name" value="AMP-dep_synth/lig_dom"/>
</dbReference>
<evidence type="ECO:0000313" key="6">
    <source>
        <dbReference type="EMBL" id="MCF5059440.1"/>
    </source>
</evidence>
<dbReference type="CDD" id="cd12116">
    <property type="entry name" value="A_NRPS_Ta1_like"/>
    <property type="match status" value="1"/>
</dbReference>
<dbReference type="Pfam" id="PF00668">
    <property type="entry name" value="Condensation"/>
    <property type="match status" value="2"/>
</dbReference>
<keyword evidence="7" id="KW-1185">Reference proteome</keyword>
<dbReference type="Gene3D" id="3.60.130.10">
    <property type="entry name" value="Clavaminate synthase-like"/>
    <property type="match status" value="1"/>
</dbReference>
<organism evidence="6 7">
    <name type="scientific">Pseudomonas proteolytica</name>
    <dbReference type="NCBI Taxonomy" id="219574"/>
    <lineage>
        <taxon>Bacteria</taxon>
        <taxon>Pseudomonadati</taxon>
        <taxon>Pseudomonadota</taxon>
        <taxon>Gammaproteobacteria</taxon>
        <taxon>Pseudomonadales</taxon>
        <taxon>Pseudomonadaceae</taxon>
        <taxon>Pseudomonas</taxon>
    </lineage>
</organism>
<dbReference type="Pfam" id="PF00501">
    <property type="entry name" value="AMP-binding"/>
    <property type="match status" value="1"/>
</dbReference>
<accession>A0AAW5AF39</accession>
<keyword evidence="2" id="KW-0596">Phosphopantetheine</keyword>
<reference evidence="6 7" key="1">
    <citation type="submission" date="2019-11" db="EMBL/GenBank/DDBJ databases">
        <title>Epiphytic Pseudomonas syringae from cherry orchards.</title>
        <authorList>
            <person name="Hulin M.T."/>
        </authorList>
    </citation>
    <scope>NUCLEOTIDE SEQUENCE [LARGE SCALE GENOMIC DNA]</scope>
    <source>
        <strain evidence="6 7">PA-6-9F</strain>
    </source>
</reference>
<evidence type="ECO:0000256" key="3">
    <source>
        <dbReference type="ARBA" id="ARBA00022553"/>
    </source>
</evidence>
<dbReference type="InterPro" id="IPR006162">
    <property type="entry name" value="Ppantetheine_attach_site"/>
</dbReference>
<dbReference type="InterPro" id="IPR020845">
    <property type="entry name" value="AMP-binding_CS"/>
</dbReference>
<dbReference type="InterPro" id="IPR010071">
    <property type="entry name" value="AA_adenyl_dom"/>
</dbReference>
<dbReference type="InterPro" id="IPR003819">
    <property type="entry name" value="TauD/TfdA-like"/>
</dbReference>
<comment type="caution">
    <text evidence="6">The sequence shown here is derived from an EMBL/GenBank/DDBJ whole genome shotgun (WGS) entry which is preliminary data.</text>
</comment>
<dbReference type="FunFam" id="3.30.559.10:FF:000012">
    <property type="entry name" value="Non-ribosomal peptide synthetase"/>
    <property type="match status" value="1"/>
</dbReference>
<evidence type="ECO:0000256" key="4">
    <source>
        <dbReference type="ARBA" id="ARBA00023002"/>
    </source>
</evidence>
<protein>
    <submittedName>
        <fullName evidence="6">Non-ribosomal peptide synthetase</fullName>
    </submittedName>
</protein>
<dbReference type="FunFam" id="2.30.38.10:FF:000001">
    <property type="entry name" value="Non-ribosomal peptide synthetase PvdI"/>
    <property type="match status" value="1"/>
</dbReference>
<dbReference type="PROSITE" id="PS00012">
    <property type="entry name" value="PHOSPHOPANTETHEINE"/>
    <property type="match status" value="1"/>
</dbReference>
<keyword evidence="4" id="KW-0560">Oxidoreductase</keyword>
<dbReference type="InterPro" id="IPR001242">
    <property type="entry name" value="Condensation_dom"/>
</dbReference>
<dbReference type="Gene3D" id="2.30.38.10">
    <property type="entry name" value="Luciferase, Domain 3"/>
    <property type="match status" value="1"/>
</dbReference>
<dbReference type="SMART" id="SM00823">
    <property type="entry name" value="PKS_PP"/>
    <property type="match status" value="1"/>
</dbReference>
<dbReference type="SUPFAM" id="SSF52777">
    <property type="entry name" value="CoA-dependent acyltransferases"/>
    <property type="match status" value="4"/>
</dbReference>
<dbReference type="Pfam" id="PF00550">
    <property type="entry name" value="PP-binding"/>
    <property type="match status" value="1"/>
</dbReference>
<dbReference type="EMBL" id="WKEW01000088">
    <property type="protein sequence ID" value="MCF5059440.1"/>
    <property type="molecule type" value="Genomic_DNA"/>
</dbReference>
<dbReference type="Gene3D" id="3.40.50.980">
    <property type="match status" value="2"/>
</dbReference>
<dbReference type="Gene3D" id="1.10.1200.10">
    <property type="entry name" value="ACP-like"/>
    <property type="match status" value="1"/>
</dbReference>
<dbReference type="FunFam" id="3.30.300.30:FF:000010">
    <property type="entry name" value="Enterobactin synthetase component F"/>
    <property type="match status" value="1"/>
</dbReference>
<evidence type="ECO:0000259" key="5">
    <source>
        <dbReference type="PROSITE" id="PS50075"/>
    </source>
</evidence>
<dbReference type="InterPro" id="IPR025110">
    <property type="entry name" value="AMP-bd_C"/>
</dbReference>
<dbReference type="PROSITE" id="PS00455">
    <property type="entry name" value="AMP_BINDING"/>
    <property type="match status" value="1"/>
</dbReference>
<dbReference type="CDD" id="cd19531">
    <property type="entry name" value="LCL_NRPS-like"/>
    <property type="match status" value="2"/>
</dbReference>
<dbReference type="InterPro" id="IPR020806">
    <property type="entry name" value="PKS_PP-bd"/>
</dbReference>
<comment type="cofactor">
    <cofactor evidence="1">
        <name>pantetheine 4'-phosphate</name>
        <dbReference type="ChEBI" id="CHEBI:47942"/>
    </cofactor>
</comment>
<dbReference type="GO" id="GO:0009239">
    <property type="term" value="P:enterobactin biosynthetic process"/>
    <property type="evidence" value="ECO:0007669"/>
    <property type="project" value="TreeGrafter"/>
</dbReference>
<keyword evidence="3" id="KW-0597">Phosphoprotein</keyword>
<dbReference type="InterPro" id="IPR009081">
    <property type="entry name" value="PP-bd_ACP"/>
</dbReference>
<dbReference type="GO" id="GO:0047527">
    <property type="term" value="F:2,3-dihydroxybenzoate-serine ligase activity"/>
    <property type="evidence" value="ECO:0007669"/>
    <property type="project" value="TreeGrafter"/>
</dbReference>
<name>A0AAW5AF39_9PSED</name>
<dbReference type="InterPro" id="IPR023213">
    <property type="entry name" value="CAT-like_dom_sf"/>
</dbReference>
<evidence type="ECO:0000256" key="2">
    <source>
        <dbReference type="ARBA" id="ARBA00022450"/>
    </source>
</evidence>
<dbReference type="GO" id="GO:0043041">
    <property type="term" value="P:amino acid activation for nonribosomal peptide biosynthetic process"/>
    <property type="evidence" value="ECO:0007669"/>
    <property type="project" value="TreeGrafter"/>
</dbReference>
<dbReference type="InterPro" id="IPR042098">
    <property type="entry name" value="TauD-like_sf"/>
</dbReference>
<evidence type="ECO:0000313" key="7">
    <source>
        <dbReference type="Proteomes" id="UP000814172"/>
    </source>
</evidence>
<dbReference type="FunFam" id="3.40.50.980:FF:000001">
    <property type="entry name" value="Non-ribosomal peptide synthetase"/>
    <property type="match status" value="1"/>
</dbReference>